<dbReference type="GO" id="GO:0071220">
    <property type="term" value="P:cellular response to bacterial lipoprotein"/>
    <property type="evidence" value="ECO:0007669"/>
    <property type="project" value="UniProtKB-ARBA"/>
</dbReference>
<dbReference type="PANTHER" id="PTHR11414:SF21">
    <property type="entry name" value="CYSTATIN 14A, TANDEM DUPLICATE 1-RELATED"/>
    <property type="match status" value="1"/>
</dbReference>
<dbReference type="SUPFAM" id="SSF54403">
    <property type="entry name" value="Cystatin/monellin"/>
    <property type="match status" value="1"/>
</dbReference>
<dbReference type="GO" id="GO:0004869">
    <property type="term" value="F:cysteine-type endopeptidase inhibitor activity"/>
    <property type="evidence" value="ECO:0007669"/>
    <property type="project" value="UniProtKB-KW"/>
</dbReference>
<comment type="subcellular location">
    <subcellularLocation>
        <location evidence="1">Cytoplasm</location>
    </subcellularLocation>
</comment>
<evidence type="ECO:0000256" key="7">
    <source>
        <dbReference type="ARBA" id="ARBA00040677"/>
    </source>
</evidence>
<feature type="domain" description="Cystatin" evidence="9">
    <location>
        <begin position="15"/>
        <end position="72"/>
    </location>
</feature>
<dbReference type="GO" id="GO:0005829">
    <property type="term" value="C:cytosol"/>
    <property type="evidence" value="ECO:0007669"/>
    <property type="project" value="TreeGrafter"/>
</dbReference>
<evidence type="ECO:0000256" key="4">
    <source>
        <dbReference type="ARBA" id="ARBA00022690"/>
    </source>
</evidence>
<organism evidence="10">
    <name type="scientific">Stegastes partitus</name>
    <name type="common">bicolor damselfish</name>
    <dbReference type="NCBI Taxonomy" id="144197"/>
    <lineage>
        <taxon>Eukaryota</taxon>
        <taxon>Metazoa</taxon>
        <taxon>Chordata</taxon>
        <taxon>Craniata</taxon>
        <taxon>Vertebrata</taxon>
        <taxon>Euteleostomi</taxon>
        <taxon>Actinopterygii</taxon>
        <taxon>Neopterygii</taxon>
        <taxon>Teleostei</taxon>
        <taxon>Neoteleostei</taxon>
        <taxon>Acanthomorphata</taxon>
        <taxon>Ovalentaria</taxon>
        <taxon>Pomacentridae</taxon>
        <taxon>Stegastes</taxon>
    </lineage>
</organism>
<protein>
    <recommendedName>
        <fullName evidence="7">Cystatin-B</fullName>
    </recommendedName>
    <alternativeName>
        <fullName evidence="8">Stefin-B</fullName>
    </alternativeName>
</protein>
<dbReference type="PRINTS" id="PR00295">
    <property type="entry name" value="STEFINA"/>
</dbReference>
<dbReference type="FunFam" id="3.10.450.10:FF:000001">
    <property type="entry name" value="Cystatin-A"/>
    <property type="match status" value="1"/>
</dbReference>
<keyword evidence="4" id="KW-0646">Protease inhibitor</keyword>
<dbReference type="AlphaFoldDB" id="A0A3B4ZU07"/>
<evidence type="ECO:0000256" key="6">
    <source>
        <dbReference type="ARBA" id="ARBA00022859"/>
    </source>
</evidence>
<sequence>MEVLPLKFLNQAKTETTNETESLQQLYNNVKSHIQEQTNKMSEEFRAVTYREQIMAGTDYFITVHAGGSSYLHMIVSGKLLCPGGKCELTGVEEGHTKDDPLEPF</sequence>
<reference evidence="10" key="1">
    <citation type="submission" date="2023-09" db="UniProtKB">
        <authorList>
            <consortium name="Ensembl"/>
        </authorList>
    </citation>
    <scope>IDENTIFICATION</scope>
</reference>
<evidence type="ECO:0000313" key="10">
    <source>
        <dbReference type="Ensembl" id="ENSSPAP00000005177.1"/>
    </source>
</evidence>
<accession>A0A3B4ZU07</accession>
<dbReference type="PANTHER" id="PTHR11414">
    <property type="entry name" value="CYSTATIN FAMILY MEMBER"/>
    <property type="match status" value="1"/>
</dbReference>
<dbReference type="GeneTree" id="ENSGT01030000235167"/>
<keyword evidence="3" id="KW-0963">Cytoplasm</keyword>
<dbReference type="Pfam" id="PF00031">
    <property type="entry name" value="Cystatin"/>
    <property type="match status" value="1"/>
</dbReference>
<dbReference type="InterPro" id="IPR046350">
    <property type="entry name" value="Cystatin_sf"/>
</dbReference>
<proteinExistence type="inferred from homology"/>
<evidence type="ECO:0000256" key="5">
    <source>
        <dbReference type="ARBA" id="ARBA00022704"/>
    </source>
</evidence>
<dbReference type="CDD" id="cd00042">
    <property type="entry name" value="CY"/>
    <property type="match status" value="1"/>
</dbReference>
<keyword evidence="6" id="KW-0391">Immunity</keyword>
<evidence type="ECO:0000256" key="3">
    <source>
        <dbReference type="ARBA" id="ARBA00022490"/>
    </source>
</evidence>
<evidence type="ECO:0000256" key="8">
    <source>
        <dbReference type="ARBA" id="ARBA00041437"/>
    </source>
</evidence>
<evidence type="ECO:0000259" key="9">
    <source>
        <dbReference type="Pfam" id="PF00031"/>
    </source>
</evidence>
<evidence type="ECO:0000256" key="1">
    <source>
        <dbReference type="ARBA" id="ARBA00004496"/>
    </source>
</evidence>
<evidence type="ECO:0000256" key="2">
    <source>
        <dbReference type="ARBA" id="ARBA00009403"/>
    </source>
</evidence>
<dbReference type="InterPro" id="IPR000010">
    <property type="entry name" value="Cystatin_dom"/>
</dbReference>
<dbReference type="Ensembl" id="ENSSPAT00000005278.1">
    <property type="protein sequence ID" value="ENSSPAP00000005177.1"/>
    <property type="gene ID" value="ENSSPAG00000004007.1"/>
</dbReference>
<dbReference type="GO" id="GO:0002376">
    <property type="term" value="P:immune system process"/>
    <property type="evidence" value="ECO:0007669"/>
    <property type="project" value="UniProtKB-KW"/>
</dbReference>
<keyword evidence="5" id="KW-0789">Thiol protease inhibitor</keyword>
<name>A0A3B4ZU07_9TELE</name>
<comment type="similarity">
    <text evidence="2">Belongs to the cystatin family.</text>
</comment>
<dbReference type="Gene3D" id="3.10.450.10">
    <property type="match status" value="1"/>
</dbReference>
<dbReference type="STRING" id="144197.ENSSPAP00000005177"/>
<dbReference type="InterPro" id="IPR001713">
    <property type="entry name" value="Prot_inh_stefin"/>
</dbReference>